<dbReference type="Gene3D" id="3.20.20.80">
    <property type="entry name" value="Glycosidases"/>
    <property type="match status" value="1"/>
</dbReference>
<dbReference type="InterPro" id="IPR001360">
    <property type="entry name" value="Glyco_hydro_1"/>
</dbReference>
<feature type="region of interest" description="Disordered" evidence="6">
    <location>
        <begin position="216"/>
        <end position="238"/>
    </location>
</feature>
<dbReference type="EMBL" id="WJXA01000013">
    <property type="protein sequence ID" value="KAF7121473.1"/>
    <property type="molecule type" value="Genomic_DNA"/>
</dbReference>
<evidence type="ECO:0000256" key="1">
    <source>
        <dbReference type="ARBA" id="ARBA00010838"/>
    </source>
</evidence>
<evidence type="ECO:0000313" key="8">
    <source>
        <dbReference type="Proteomes" id="UP000626092"/>
    </source>
</evidence>
<evidence type="ECO:0000256" key="3">
    <source>
        <dbReference type="ARBA" id="ARBA00023295"/>
    </source>
</evidence>
<dbReference type="Proteomes" id="UP000626092">
    <property type="component" value="Unassembled WGS sequence"/>
</dbReference>
<dbReference type="SUPFAM" id="SSF51445">
    <property type="entry name" value="(Trans)glycosidases"/>
    <property type="match status" value="1"/>
</dbReference>
<dbReference type="GO" id="GO:0005975">
    <property type="term" value="P:carbohydrate metabolic process"/>
    <property type="evidence" value="ECO:0007669"/>
    <property type="project" value="InterPro"/>
</dbReference>
<evidence type="ECO:0000256" key="4">
    <source>
        <dbReference type="PROSITE-ProRule" id="PRU10055"/>
    </source>
</evidence>
<proteinExistence type="inferred from homology"/>
<reference evidence="7" key="1">
    <citation type="submission" date="2019-11" db="EMBL/GenBank/DDBJ databases">
        <authorList>
            <person name="Liu Y."/>
            <person name="Hou J."/>
            <person name="Li T.-Q."/>
            <person name="Guan C.-H."/>
            <person name="Wu X."/>
            <person name="Wu H.-Z."/>
            <person name="Ling F."/>
            <person name="Zhang R."/>
            <person name="Shi X.-G."/>
            <person name="Ren J.-P."/>
            <person name="Chen E.-F."/>
            <person name="Sun J.-M."/>
        </authorList>
    </citation>
    <scope>NUCLEOTIDE SEQUENCE</scope>
    <source>
        <strain evidence="7">Adult_tree_wgs_1</strain>
        <tissue evidence="7">Leaves</tissue>
    </source>
</reference>
<dbReference type="AlphaFoldDB" id="A0A834G7M1"/>
<name>A0A834G7M1_RHOSS</name>
<dbReference type="PANTHER" id="PTHR10353">
    <property type="entry name" value="GLYCOSYL HYDROLASE"/>
    <property type="match status" value="1"/>
</dbReference>
<feature type="active site" description="Nucleophile" evidence="4">
    <location>
        <position position="435"/>
    </location>
</feature>
<organism evidence="7 8">
    <name type="scientific">Rhododendron simsii</name>
    <name type="common">Sims's rhododendron</name>
    <dbReference type="NCBI Taxonomy" id="118357"/>
    <lineage>
        <taxon>Eukaryota</taxon>
        <taxon>Viridiplantae</taxon>
        <taxon>Streptophyta</taxon>
        <taxon>Embryophyta</taxon>
        <taxon>Tracheophyta</taxon>
        <taxon>Spermatophyta</taxon>
        <taxon>Magnoliopsida</taxon>
        <taxon>eudicotyledons</taxon>
        <taxon>Gunneridae</taxon>
        <taxon>Pentapetalae</taxon>
        <taxon>asterids</taxon>
        <taxon>Ericales</taxon>
        <taxon>Ericaceae</taxon>
        <taxon>Ericoideae</taxon>
        <taxon>Rhodoreae</taxon>
        <taxon>Rhododendron</taxon>
    </lineage>
</organism>
<dbReference type="InterPro" id="IPR017853">
    <property type="entry name" value="GH"/>
</dbReference>
<dbReference type="OrthoDB" id="65569at2759"/>
<dbReference type="PROSITE" id="PS00572">
    <property type="entry name" value="GLYCOSYL_HYDROL_F1_1"/>
    <property type="match status" value="1"/>
</dbReference>
<evidence type="ECO:0000313" key="7">
    <source>
        <dbReference type="EMBL" id="KAF7121473.1"/>
    </source>
</evidence>
<comment type="similarity">
    <text evidence="1 5">Belongs to the glycosyl hydrolase 1 family.</text>
</comment>
<dbReference type="Pfam" id="PF00232">
    <property type="entry name" value="Glyco_hydro_1"/>
    <property type="match status" value="2"/>
</dbReference>
<sequence length="544" mass="61424">MSSSKQLHSFAFGDDFVWGTAASAYQVGFVTEAMEQRLLIFIIDIRFLMYETLQEDVQIMKNMGFNAFRFSISWSRILPSGKISGGVNREGIQFYHDLIDELLLNGIRPFVTLFHWDLPQALESEYMGFLSTQIVGDFCDYANLCFWEYGGKVKNWITLNEPVSYCCGGYVDGGLAPGRGSDSSIPLNSPAEGRDSDSSIPLNSLAEGHETFTGIRLPRSQATEPAGNRRSSGDGDPGTEPYIVARNQLLAHAAAVKLYKDNFQDFQKGQIGIVLVSNWFLPWDANSEVDRAAAKRALDFMLGWFMDPLIKGVYPENMIKYVDKDRLPSLRVPDCPEIQGKYDFIGINYYTAQYVLNSPKPPGPKKSYKTDQQLMTTYYNKKGVPIGEKSGADWLYIYPKGIEGLLKWIAETYGEKKISGRDNCCVKDLVIYITENGVAEKDDCQKTIKEALVNRDASGGDMRTDYHRDHLQVLNDAMTDITKKYCVKIKGYFAWSLVDNYEWAGGYKTRFGLMYVDYKDGHLARYPKESATWFAKFLKGDGQS</sequence>
<accession>A0A834G7M1</accession>
<dbReference type="GO" id="GO:0008422">
    <property type="term" value="F:beta-glucosidase activity"/>
    <property type="evidence" value="ECO:0007669"/>
    <property type="project" value="TreeGrafter"/>
</dbReference>
<evidence type="ECO:0000256" key="2">
    <source>
        <dbReference type="ARBA" id="ARBA00022801"/>
    </source>
</evidence>
<feature type="region of interest" description="Disordered" evidence="6">
    <location>
        <begin position="181"/>
        <end position="200"/>
    </location>
</feature>
<gene>
    <name evidence="7" type="ORF">RHSIM_Rhsim13G0229300</name>
</gene>
<keyword evidence="2" id="KW-0378">Hydrolase</keyword>
<evidence type="ECO:0008006" key="9">
    <source>
        <dbReference type="Google" id="ProtNLM"/>
    </source>
</evidence>
<dbReference type="PRINTS" id="PR00131">
    <property type="entry name" value="GLHYDRLASE1"/>
</dbReference>
<dbReference type="PANTHER" id="PTHR10353:SF137">
    <property type="entry name" value="MYROSINASE 3-RELATED"/>
    <property type="match status" value="1"/>
</dbReference>
<keyword evidence="3" id="KW-0326">Glycosidase</keyword>
<evidence type="ECO:0000256" key="5">
    <source>
        <dbReference type="RuleBase" id="RU003690"/>
    </source>
</evidence>
<dbReference type="InterPro" id="IPR018120">
    <property type="entry name" value="Glyco_hydro_1_AS"/>
</dbReference>
<protein>
    <recommendedName>
        <fullName evidence="9">Beta-glucosidase</fullName>
    </recommendedName>
</protein>
<comment type="caution">
    <text evidence="7">The sequence shown here is derived from an EMBL/GenBank/DDBJ whole genome shotgun (WGS) entry which is preliminary data.</text>
</comment>
<evidence type="ECO:0000256" key="6">
    <source>
        <dbReference type="SAM" id="MobiDB-lite"/>
    </source>
</evidence>
<keyword evidence="8" id="KW-1185">Reference proteome</keyword>